<reference evidence="1 2" key="1">
    <citation type="submission" date="2008-07" db="EMBL/GenBank/DDBJ databases">
        <authorList>
            <person name="Tandeau de Marsac N."/>
            <person name="Ferriera S."/>
            <person name="Johnson J."/>
            <person name="Kravitz S."/>
            <person name="Beeson K."/>
            <person name="Sutton G."/>
            <person name="Rogers Y.-H."/>
            <person name="Friedman R."/>
            <person name="Frazier M."/>
            <person name="Venter J.C."/>
        </authorList>
    </citation>
    <scope>NUCLEOTIDE SEQUENCE [LARGE SCALE GENOMIC DNA]</scope>
    <source>
        <strain evidence="1 2">PCC 7420</strain>
    </source>
</reference>
<dbReference type="STRING" id="118168.MC7420_7988"/>
<dbReference type="EMBL" id="DS989842">
    <property type="protein sequence ID" value="EDX78250.1"/>
    <property type="molecule type" value="Genomic_DNA"/>
</dbReference>
<sequence length="48" mass="5286">MPRYGEMDASESRSQHNCPPLILNPAVYCPPGFHQKSISPFLAQGISI</sequence>
<dbReference type="HOGENOM" id="CLU_3151597_0_0_3"/>
<evidence type="ECO:0000313" key="1">
    <source>
        <dbReference type="EMBL" id="EDX78250.1"/>
    </source>
</evidence>
<name>B4VIP3_9CYAN</name>
<evidence type="ECO:0000313" key="2">
    <source>
        <dbReference type="Proteomes" id="UP000003835"/>
    </source>
</evidence>
<accession>B4VIP3</accession>
<protein>
    <submittedName>
        <fullName evidence="1">Uncharacterized protein</fullName>
    </submittedName>
</protein>
<gene>
    <name evidence="1" type="ORF">MC7420_7988</name>
</gene>
<dbReference type="Proteomes" id="UP000003835">
    <property type="component" value="Unassembled WGS sequence"/>
</dbReference>
<proteinExistence type="predicted"/>
<organism evidence="1 2">
    <name type="scientific">Coleofasciculus chthonoplastes PCC 7420</name>
    <dbReference type="NCBI Taxonomy" id="118168"/>
    <lineage>
        <taxon>Bacteria</taxon>
        <taxon>Bacillati</taxon>
        <taxon>Cyanobacteriota</taxon>
        <taxon>Cyanophyceae</taxon>
        <taxon>Coleofasciculales</taxon>
        <taxon>Coleofasciculaceae</taxon>
        <taxon>Coleofasciculus</taxon>
    </lineage>
</organism>
<keyword evidence="2" id="KW-1185">Reference proteome</keyword>
<dbReference type="AlphaFoldDB" id="B4VIP3"/>